<dbReference type="AlphaFoldDB" id="V2VT80"/>
<dbReference type="Proteomes" id="UP000018418">
    <property type="component" value="Unassembled WGS sequence"/>
</dbReference>
<dbReference type="HOGENOM" id="CLU_3211092_0_0_6"/>
<name>V2VT80_9GAMM</name>
<reference evidence="1 2" key="1">
    <citation type="submission" date="2013-10" db="EMBL/GenBank/DDBJ databases">
        <title>The Genome Sequence of Acinetobacter brisouii CIP 110357.</title>
        <authorList>
            <consortium name="The Broad Institute Genomics Platform"/>
            <consortium name="The Broad Institute Genome Sequencing Center for Infectious Disease"/>
            <person name="Cerqueira G."/>
            <person name="Feldgarden M."/>
            <person name="Courvalin P."/>
            <person name="Grillot-Courvalin C."/>
            <person name="Clermont D."/>
            <person name="Rocha E."/>
            <person name="Yoon E.-J."/>
            <person name="Nemec A."/>
            <person name="Young S.K."/>
            <person name="Zeng Q."/>
            <person name="Gargeya S."/>
            <person name="Fitzgerald M."/>
            <person name="Abouelleil A."/>
            <person name="Alvarado L."/>
            <person name="Berlin A.M."/>
            <person name="Chapman S.B."/>
            <person name="Gainer-Dewar J."/>
            <person name="Goldberg J."/>
            <person name="Gnerre S."/>
            <person name="Griggs A."/>
            <person name="Gujja S."/>
            <person name="Hansen M."/>
            <person name="Howarth C."/>
            <person name="Imamovic A."/>
            <person name="Ireland A."/>
            <person name="Larimer J."/>
            <person name="McCowan C."/>
            <person name="Murphy C."/>
            <person name="Pearson M."/>
            <person name="Poon T.W."/>
            <person name="Priest M."/>
            <person name="Roberts A."/>
            <person name="Saif S."/>
            <person name="Shea T."/>
            <person name="Sykes S."/>
            <person name="Wortman J."/>
            <person name="Nusbaum C."/>
            <person name="Birren B."/>
        </authorList>
    </citation>
    <scope>NUCLEOTIDE SEQUENCE [LARGE SCALE GENOMIC DNA]</scope>
    <source>
        <strain evidence="1 2">CIP 110357</strain>
    </source>
</reference>
<dbReference type="EMBL" id="AYEU01000006">
    <property type="protein sequence ID" value="ESK50944.1"/>
    <property type="molecule type" value="Genomic_DNA"/>
</dbReference>
<organism evidence="1 2">
    <name type="scientific">Acinetobacter brisouii CIP 110357</name>
    <dbReference type="NCBI Taxonomy" id="1341683"/>
    <lineage>
        <taxon>Bacteria</taxon>
        <taxon>Pseudomonadati</taxon>
        <taxon>Pseudomonadota</taxon>
        <taxon>Gammaproteobacteria</taxon>
        <taxon>Moraxellales</taxon>
        <taxon>Moraxellaceae</taxon>
        <taxon>Acinetobacter</taxon>
    </lineage>
</organism>
<sequence length="44" mass="5196">MIDERPVIPPDLKGHLIKSLWFLKEFTHLSSYMKAPYKELKSHA</sequence>
<proteinExistence type="predicted"/>
<keyword evidence="2" id="KW-1185">Reference proteome</keyword>
<evidence type="ECO:0000313" key="2">
    <source>
        <dbReference type="Proteomes" id="UP000018418"/>
    </source>
</evidence>
<accession>V2VT80</accession>
<comment type="caution">
    <text evidence="1">The sequence shown here is derived from an EMBL/GenBank/DDBJ whole genome shotgun (WGS) entry which is preliminary data.</text>
</comment>
<gene>
    <name evidence="1" type="ORF">P255_01444</name>
</gene>
<evidence type="ECO:0000313" key="1">
    <source>
        <dbReference type="EMBL" id="ESK50944.1"/>
    </source>
</evidence>
<protein>
    <submittedName>
        <fullName evidence="1">Uncharacterized protein</fullName>
    </submittedName>
</protein>